<reference evidence="10 11" key="1">
    <citation type="submission" date="2012-02" db="EMBL/GenBank/DDBJ databases">
        <title>Shotgun genome sequence of Phaeospirillum photometricum DSM 122.</title>
        <authorList>
            <person name="Duquesne K."/>
            <person name="Sturgis J."/>
        </authorList>
    </citation>
    <scope>NUCLEOTIDE SEQUENCE [LARGE SCALE GENOMIC DNA]</scope>
    <source>
        <strain evidence="11">DSM122</strain>
    </source>
</reference>
<keyword evidence="7" id="KW-0460">Magnesium</keyword>
<dbReference type="GO" id="GO:0008879">
    <property type="term" value="F:glucose-1-phosphate thymidylyltransferase activity"/>
    <property type="evidence" value="ECO:0007669"/>
    <property type="project" value="UniProtKB-EC"/>
</dbReference>
<dbReference type="Proteomes" id="UP000033220">
    <property type="component" value="Chromosome DSM 122"/>
</dbReference>
<evidence type="ECO:0000256" key="2">
    <source>
        <dbReference type="ARBA" id="ARBA00010480"/>
    </source>
</evidence>
<evidence type="ECO:0000256" key="1">
    <source>
        <dbReference type="ARBA" id="ARBA00001946"/>
    </source>
</evidence>
<evidence type="ECO:0000256" key="8">
    <source>
        <dbReference type="ARBA" id="ARBA00049336"/>
    </source>
</evidence>
<evidence type="ECO:0000256" key="3">
    <source>
        <dbReference type="ARBA" id="ARBA00012461"/>
    </source>
</evidence>
<dbReference type="KEGG" id="rpm:RSPPHO_02352"/>
<protein>
    <recommendedName>
        <fullName evidence="3">glucose-1-phosphate thymidylyltransferase</fullName>
        <ecNumber evidence="3">2.7.7.24</ecNumber>
    </recommendedName>
</protein>
<dbReference type="InterPro" id="IPR029044">
    <property type="entry name" value="Nucleotide-diphossugar_trans"/>
</dbReference>
<comment type="similarity">
    <text evidence="2">Belongs to the glucose-1-phosphate thymidylyltransferase family.</text>
</comment>
<evidence type="ECO:0000313" key="10">
    <source>
        <dbReference type="EMBL" id="CCG08978.1"/>
    </source>
</evidence>
<proteinExistence type="inferred from homology"/>
<evidence type="ECO:0000256" key="5">
    <source>
        <dbReference type="ARBA" id="ARBA00022695"/>
    </source>
</evidence>
<dbReference type="PATRIC" id="fig|1150469.3.peg.2658"/>
<keyword evidence="5 10" id="KW-0548">Nucleotidyltransferase</keyword>
<dbReference type="eggNOG" id="COG1209">
    <property type="taxonomic scope" value="Bacteria"/>
</dbReference>
<evidence type="ECO:0000256" key="6">
    <source>
        <dbReference type="ARBA" id="ARBA00022723"/>
    </source>
</evidence>
<evidence type="ECO:0000313" key="11">
    <source>
        <dbReference type="Proteomes" id="UP000033220"/>
    </source>
</evidence>
<evidence type="ECO:0000256" key="7">
    <source>
        <dbReference type="ARBA" id="ARBA00022842"/>
    </source>
</evidence>
<comment type="catalytic activity">
    <reaction evidence="8">
        <text>dTTP + alpha-D-glucose 1-phosphate + H(+) = dTDP-alpha-D-glucose + diphosphate</text>
        <dbReference type="Rhea" id="RHEA:15225"/>
        <dbReference type="ChEBI" id="CHEBI:15378"/>
        <dbReference type="ChEBI" id="CHEBI:33019"/>
        <dbReference type="ChEBI" id="CHEBI:37568"/>
        <dbReference type="ChEBI" id="CHEBI:57477"/>
        <dbReference type="ChEBI" id="CHEBI:58601"/>
        <dbReference type="EC" id="2.7.7.24"/>
    </reaction>
</comment>
<gene>
    <name evidence="10" type="primary">rmbA</name>
    <name evidence="10" type="ORF">RSPPHO_02352</name>
</gene>
<dbReference type="EC" id="2.7.7.24" evidence="3"/>
<dbReference type="PANTHER" id="PTHR43532">
    <property type="entry name" value="GLUCOSE-1-PHOSPHATE THYMIDYLYLTRANSFERASE"/>
    <property type="match status" value="1"/>
</dbReference>
<evidence type="ECO:0000256" key="4">
    <source>
        <dbReference type="ARBA" id="ARBA00022679"/>
    </source>
</evidence>
<accession>H6SLW3</accession>
<keyword evidence="11" id="KW-1185">Reference proteome</keyword>
<dbReference type="STRING" id="1150469.RSPPHO_02352"/>
<dbReference type="InterPro" id="IPR005907">
    <property type="entry name" value="G1P_thy_trans_s"/>
</dbReference>
<keyword evidence="6" id="KW-0479">Metal-binding</keyword>
<dbReference type="GO" id="GO:0046872">
    <property type="term" value="F:metal ion binding"/>
    <property type="evidence" value="ECO:0007669"/>
    <property type="project" value="UniProtKB-KW"/>
</dbReference>
<dbReference type="PANTHER" id="PTHR43532:SF1">
    <property type="entry name" value="GLUCOSE-1-PHOSPHATE THYMIDYLYLTRANSFERASE 1"/>
    <property type="match status" value="1"/>
</dbReference>
<dbReference type="AlphaFoldDB" id="H6SLW3"/>
<dbReference type="EMBL" id="HE663493">
    <property type="protein sequence ID" value="CCG08978.1"/>
    <property type="molecule type" value="Genomic_DNA"/>
</dbReference>
<keyword evidence="4 10" id="KW-0808">Transferase</keyword>
<feature type="domain" description="Nucleotidyl transferase" evidence="9">
    <location>
        <begin position="2"/>
        <end position="44"/>
    </location>
</feature>
<dbReference type="Gene3D" id="3.90.550.10">
    <property type="entry name" value="Spore Coat Polysaccharide Biosynthesis Protein SpsA, Chain A"/>
    <property type="match status" value="1"/>
</dbReference>
<dbReference type="SUPFAM" id="SSF53448">
    <property type="entry name" value="Nucleotide-diphospho-sugar transferases"/>
    <property type="match status" value="1"/>
</dbReference>
<comment type="cofactor">
    <cofactor evidence="1">
        <name>Mg(2+)</name>
        <dbReference type="ChEBI" id="CHEBI:18420"/>
    </cofactor>
</comment>
<sequence length="94" mass="10784">MEVTSVNAVYLEMGELTVARMGRGYGWFDTGTHDSLLEAAEFVRTLQNRQRIQIACPEEVAFDAGWIDAEQVARLAEPLRKNEYGRYLFERIGR</sequence>
<dbReference type="InterPro" id="IPR005835">
    <property type="entry name" value="NTP_transferase_dom"/>
</dbReference>
<organism evidence="10 11">
    <name type="scientific">Pararhodospirillum photometricum DSM 122</name>
    <dbReference type="NCBI Taxonomy" id="1150469"/>
    <lineage>
        <taxon>Bacteria</taxon>
        <taxon>Pseudomonadati</taxon>
        <taxon>Pseudomonadota</taxon>
        <taxon>Alphaproteobacteria</taxon>
        <taxon>Rhodospirillales</taxon>
        <taxon>Rhodospirillaceae</taxon>
        <taxon>Pararhodospirillum</taxon>
    </lineage>
</organism>
<name>H6SLW3_PARPM</name>
<dbReference type="Pfam" id="PF00483">
    <property type="entry name" value="NTP_transferase"/>
    <property type="match status" value="1"/>
</dbReference>
<evidence type="ECO:0000259" key="9">
    <source>
        <dbReference type="Pfam" id="PF00483"/>
    </source>
</evidence>
<dbReference type="HOGENOM" id="CLU_172519_0_0_5"/>